<sequence length="167" mass="17801">MPSLTYHPIGAHTQDPFIRIPPGNRLHNMKIPAIIILLGAVCSLTNAAPMVGDVVRAGELDVRGTGLEGTPFTLAWLAYMVLERPGELKNFMEGTEEGLKFSKFLPHVLGPHALIGDIGLVTKALQKTDPALAEKALAYIKSIRSAAYNDVLEATRPAGGHVAIAAT</sequence>
<comment type="caution">
    <text evidence="1">The sequence shown here is derived from an EMBL/GenBank/DDBJ whole genome shotgun (WGS) entry which is preliminary data.</text>
</comment>
<evidence type="ECO:0000313" key="2">
    <source>
        <dbReference type="Proteomes" id="UP000239156"/>
    </source>
</evidence>
<dbReference type="Proteomes" id="UP000239156">
    <property type="component" value="Unassembled WGS sequence"/>
</dbReference>
<protein>
    <submittedName>
        <fullName evidence="1">Uncharacterized protein</fullName>
    </submittedName>
</protein>
<dbReference type="AlphaFoldDB" id="A0A2S4VGJ6"/>
<evidence type="ECO:0000313" key="1">
    <source>
        <dbReference type="EMBL" id="POW08619.1"/>
    </source>
</evidence>
<dbReference type="VEuPathDB" id="FungiDB:PSHT_00969"/>
<gene>
    <name evidence="1" type="ORF">PSTT_07393</name>
</gene>
<proteinExistence type="predicted"/>
<reference evidence="1" key="1">
    <citation type="submission" date="2017-12" db="EMBL/GenBank/DDBJ databases">
        <title>Gene loss provides genomic basis for host adaptation in cereal stripe rust fungi.</title>
        <authorList>
            <person name="Xia C."/>
        </authorList>
    </citation>
    <scope>NUCLEOTIDE SEQUENCE [LARGE SCALE GENOMIC DNA]</scope>
    <source>
        <strain evidence="1">93-210</strain>
    </source>
</reference>
<name>A0A2S4VGJ6_9BASI</name>
<accession>A0A2S4VGJ6</accession>
<organism evidence="1 2">
    <name type="scientific">Puccinia striiformis</name>
    <dbReference type="NCBI Taxonomy" id="27350"/>
    <lineage>
        <taxon>Eukaryota</taxon>
        <taxon>Fungi</taxon>
        <taxon>Dikarya</taxon>
        <taxon>Basidiomycota</taxon>
        <taxon>Pucciniomycotina</taxon>
        <taxon>Pucciniomycetes</taxon>
        <taxon>Pucciniales</taxon>
        <taxon>Pucciniaceae</taxon>
        <taxon>Puccinia</taxon>
    </lineage>
</organism>
<dbReference type="EMBL" id="PKSL01000062">
    <property type="protein sequence ID" value="POW08619.1"/>
    <property type="molecule type" value="Genomic_DNA"/>
</dbReference>
<dbReference type="VEuPathDB" id="FungiDB:PSTT_07393"/>
<keyword evidence="2" id="KW-1185">Reference proteome</keyword>